<feature type="transmembrane region" description="Helical" evidence="1">
    <location>
        <begin position="145"/>
        <end position="163"/>
    </location>
</feature>
<keyword evidence="1" id="KW-0472">Membrane</keyword>
<dbReference type="KEGG" id="afri:E3E15_02665"/>
<feature type="transmembrane region" description="Helical" evidence="1">
    <location>
        <begin position="74"/>
        <end position="92"/>
    </location>
</feature>
<name>A0A6M3HT25_9GAMM</name>
<dbReference type="Proteomes" id="UP000503320">
    <property type="component" value="Chromosome"/>
</dbReference>
<keyword evidence="1" id="KW-1133">Transmembrane helix</keyword>
<organism evidence="2 3">
    <name type="scientific">Allofrancisella frigidaquae</name>
    <dbReference type="NCBI Taxonomy" id="1085644"/>
    <lineage>
        <taxon>Bacteria</taxon>
        <taxon>Pseudomonadati</taxon>
        <taxon>Pseudomonadota</taxon>
        <taxon>Gammaproteobacteria</taxon>
        <taxon>Thiotrichales</taxon>
        <taxon>Francisellaceae</taxon>
        <taxon>Allofrancisella</taxon>
    </lineage>
</organism>
<sequence>MLKVSEIYHKYIDQDPIKIFQDGAIKSAIIFFMFLIIAATFNFDKNLIVITILFIANLAASVLIGNIEVKRKAFFWYIVSAIFILNISPYVHNVFEDNFMLIITVVFLGFWVRGLGDTFTIFPIMIVVMACICFIRFPLARYNHLSFTLAALLVGVAFYILLISRYKLINSGGIEKIVREFFNISVKSYLDTFEKAKYRRFTQTRVLEVSHSKFNNIISLQSHGLMFMRKNTQDNWRYFCHNLILFNRLAAKFILTYKKISLGYIRLGFKDASEAQVLAESLEKIFKQTLALLLQFQQEPNTLEEKKKEIDYLKYKLEIAYIEKYQKDRQKRKLLFDSILLLDDIFTSLENIKEAYYDLI</sequence>
<gene>
    <name evidence="2" type="ORF">E3E15_02665</name>
</gene>
<feature type="transmembrane region" description="Helical" evidence="1">
    <location>
        <begin position="121"/>
        <end position="139"/>
    </location>
</feature>
<keyword evidence="1" id="KW-0812">Transmembrane</keyword>
<evidence type="ECO:0000313" key="3">
    <source>
        <dbReference type="Proteomes" id="UP000503320"/>
    </source>
</evidence>
<feature type="transmembrane region" description="Helical" evidence="1">
    <location>
        <begin position="23"/>
        <end position="41"/>
    </location>
</feature>
<dbReference type="RefSeq" id="WP_172106486.1">
    <property type="nucleotide sequence ID" value="NZ_CP038017.1"/>
</dbReference>
<feature type="transmembrane region" description="Helical" evidence="1">
    <location>
        <begin position="47"/>
        <end position="67"/>
    </location>
</feature>
<proteinExistence type="predicted"/>
<evidence type="ECO:0008006" key="4">
    <source>
        <dbReference type="Google" id="ProtNLM"/>
    </source>
</evidence>
<protein>
    <recommendedName>
        <fullName evidence="4">FUSC family protein</fullName>
    </recommendedName>
</protein>
<dbReference type="AlphaFoldDB" id="A0A6M3HT25"/>
<evidence type="ECO:0000313" key="2">
    <source>
        <dbReference type="EMBL" id="QIV94315.1"/>
    </source>
</evidence>
<evidence type="ECO:0000256" key="1">
    <source>
        <dbReference type="SAM" id="Phobius"/>
    </source>
</evidence>
<dbReference type="EMBL" id="CP038017">
    <property type="protein sequence ID" value="QIV94315.1"/>
    <property type="molecule type" value="Genomic_DNA"/>
</dbReference>
<reference evidence="2 3" key="1">
    <citation type="submission" date="2019-03" db="EMBL/GenBank/DDBJ databases">
        <title>Complete Genome Sequence of Allofrancisella frigidaquae Strain SYSU 10HL1970 Isolated from Water-Cooling Systems in China.</title>
        <authorList>
            <person name="Ohrman C."/>
            <person name="Uneklint I."/>
            <person name="Sjodin A."/>
        </authorList>
    </citation>
    <scope>NUCLEOTIDE SEQUENCE [LARGE SCALE GENOMIC DNA]</scope>
    <source>
        <strain evidence="2 3">SYSU 10HL1970</strain>
    </source>
</reference>
<keyword evidence="3" id="KW-1185">Reference proteome</keyword>
<accession>A0A6M3HT25</accession>